<evidence type="ECO:0000313" key="3">
    <source>
        <dbReference type="Proteomes" id="UP000306050"/>
    </source>
</evidence>
<dbReference type="RefSeq" id="XP_029739771.1">
    <property type="nucleotide sequence ID" value="XM_029883965.1"/>
</dbReference>
<organism evidence="2 3">
    <name type="scientific">Sporisorium graminicola</name>
    <dbReference type="NCBI Taxonomy" id="280036"/>
    <lineage>
        <taxon>Eukaryota</taxon>
        <taxon>Fungi</taxon>
        <taxon>Dikarya</taxon>
        <taxon>Basidiomycota</taxon>
        <taxon>Ustilaginomycotina</taxon>
        <taxon>Ustilaginomycetes</taxon>
        <taxon>Ustilaginales</taxon>
        <taxon>Ustilaginaceae</taxon>
        <taxon>Sporisorium</taxon>
    </lineage>
</organism>
<dbReference type="GeneID" id="40726262"/>
<sequence>MGRALVIFLASIALFASSSRCSGLAPTELERLLDQDWSVIERLTAAPAASTSTQNRVAVNHPDSDKLVRNILESPDARPQEPKLRAILPRPSTTEHRSEAAAHVVASAGRAGGPALVRFAAIDRSAELASMHAALYRWNPSIYMQRKVMPLLVLDLPSDDYKAFY</sequence>
<gene>
    <name evidence="2" type="ORF">EX895_003367</name>
</gene>
<feature type="chain" id="PRO_5020585611" evidence="1">
    <location>
        <begin position="24"/>
        <end position="165"/>
    </location>
</feature>
<dbReference type="EMBL" id="SRRM01000012">
    <property type="protein sequence ID" value="TKY87786.1"/>
    <property type="molecule type" value="Genomic_DNA"/>
</dbReference>
<proteinExistence type="predicted"/>
<evidence type="ECO:0000313" key="2">
    <source>
        <dbReference type="EMBL" id="TKY87786.1"/>
    </source>
</evidence>
<comment type="caution">
    <text evidence="2">The sequence shown here is derived from an EMBL/GenBank/DDBJ whole genome shotgun (WGS) entry which is preliminary data.</text>
</comment>
<dbReference type="AlphaFoldDB" id="A0A4U7KUH1"/>
<evidence type="ECO:0000256" key="1">
    <source>
        <dbReference type="SAM" id="SignalP"/>
    </source>
</evidence>
<keyword evidence="1" id="KW-0732">Signal</keyword>
<dbReference type="Proteomes" id="UP000306050">
    <property type="component" value="Chromosome SGRAM_20"/>
</dbReference>
<keyword evidence="3" id="KW-1185">Reference proteome</keyword>
<protein>
    <submittedName>
        <fullName evidence="2">Uncharacterized protein</fullName>
    </submittedName>
</protein>
<dbReference type="KEGG" id="sgra:EX895_003367"/>
<name>A0A4U7KUH1_9BASI</name>
<dbReference type="OrthoDB" id="2556356at2759"/>
<feature type="signal peptide" evidence="1">
    <location>
        <begin position="1"/>
        <end position="23"/>
    </location>
</feature>
<reference evidence="2 3" key="1">
    <citation type="submission" date="2019-05" db="EMBL/GenBank/DDBJ databases">
        <title>Sporisorium graminicola CBS 10092 draft sequencing and annotation.</title>
        <authorList>
            <person name="Solano-Gonzalez S."/>
            <person name="Caddick M.X."/>
            <person name="Darby A."/>
        </authorList>
    </citation>
    <scope>NUCLEOTIDE SEQUENCE [LARGE SCALE GENOMIC DNA]</scope>
    <source>
        <strain evidence="2 3">CBS 10092</strain>
    </source>
</reference>
<accession>A0A4U7KUH1</accession>